<protein>
    <submittedName>
        <fullName evidence="2">PRC-barrel domain containing protein</fullName>
    </submittedName>
</protein>
<dbReference type="SUPFAM" id="SSF50346">
    <property type="entry name" value="PRC-barrel domain"/>
    <property type="match status" value="2"/>
</dbReference>
<sequence>MLLSYRDLTRCALLTTDGSRESVEDLYFDGSRWTLTHIVADTGSWLESRRTVIGVGLAGSPDLETLEWPVRVSQEQIRSAPRPESFPAEERSAEEWGLFDLDAMPPILIGPMGETYSPLMLEAQLQHWANDETEESESRKALPERPSAALIRSTNALLGHEISATDGEIGTISDVLVDVDGLKLRHIVIDTGNWLPGRQVVLPVERIDAFDWAGGRTVVTIDREGVKNSPPLEGLPDLDNRWDRSVLTYYGLGI</sequence>
<evidence type="ECO:0000259" key="1">
    <source>
        <dbReference type="Pfam" id="PF05239"/>
    </source>
</evidence>
<feature type="domain" description="PRC-barrel" evidence="1">
    <location>
        <begin position="162"/>
        <end position="213"/>
    </location>
</feature>
<dbReference type="GO" id="GO:0019684">
    <property type="term" value="P:photosynthesis, light reaction"/>
    <property type="evidence" value="ECO:0007669"/>
    <property type="project" value="InterPro"/>
</dbReference>
<dbReference type="OrthoDB" id="7274881at2"/>
<evidence type="ECO:0000313" key="3">
    <source>
        <dbReference type="Proteomes" id="UP000305888"/>
    </source>
</evidence>
<dbReference type="Pfam" id="PF05239">
    <property type="entry name" value="PRC"/>
    <property type="match status" value="1"/>
</dbReference>
<dbReference type="InterPro" id="IPR027275">
    <property type="entry name" value="PRC-brl_dom"/>
</dbReference>
<organism evidence="2 3">
    <name type="scientific">Paroceanicella profunda</name>
    <dbReference type="NCBI Taxonomy" id="2579971"/>
    <lineage>
        <taxon>Bacteria</taxon>
        <taxon>Pseudomonadati</taxon>
        <taxon>Pseudomonadota</taxon>
        <taxon>Alphaproteobacteria</taxon>
        <taxon>Rhodobacterales</taxon>
        <taxon>Paracoccaceae</taxon>
        <taxon>Paroceanicella</taxon>
    </lineage>
</organism>
<dbReference type="KEGG" id="ppru:FDP22_01180"/>
<dbReference type="AlphaFoldDB" id="A0A5B8FQ90"/>
<evidence type="ECO:0000313" key="2">
    <source>
        <dbReference type="EMBL" id="QDL90525.1"/>
    </source>
</evidence>
<dbReference type="Proteomes" id="UP000305888">
    <property type="component" value="Chromosome"/>
</dbReference>
<dbReference type="InterPro" id="IPR014747">
    <property type="entry name" value="Bac_photo_RC_H_C"/>
</dbReference>
<dbReference type="RefSeq" id="WP_138578751.1">
    <property type="nucleotide sequence ID" value="NZ_CP040818.1"/>
</dbReference>
<dbReference type="GO" id="GO:0030077">
    <property type="term" value="C:plasma membrane light-harvesting complex"/>
    <property type="evidence" value="ECO:0007669"/>
    <property type="project" value="InterPro"/>
</dbReference>
<dbReference type="Gene3D" id="3.90.50.10">
    <property type="entry name" value="Photosynthetic Reaction Center, subunit H, domain 2"/>
    <property type="match status" value="1"/>
</dbReference>
<dbReference type="EMBL" id="CP040818">
    <property type="protein sequence ID" value="QDL90525.1"/>
    <property type="molecule type" value="Genomic_DNA"/>
</dbReference>
<accession>A0A5B8FQ90</accession>
<keyword evidence="3" id="KW-1185">Reference proteome</keyword>
<reference evidence="2 3" key="1">
    <citation type="submission" date="2019-06" db="EMBL/GenBank/DDBJ databases">
        <title>Genome sequence of Rhodobacteraceae bacterium D4M1.</title>
        <authorList>
            <person name="Cao J."/>
        </authorList>
    </citation>
    <scope>NUCLEOTIDE SEQUENCE [LARGE SCALE GENOMIC DNA]</scope>
    <source>
        <strain evidence="2 3">D4M1</strain>
    </source>
</reference>
<gene>
    <name evidence="2" type="ORF">FDP22_01180</name>
</gene>
<name>A0A5B8FQ90_9RHOB</name>
<dbReference type="InterPro" id="IPR011033">
    <property type="entry name" value="PRC_barrel-like_sf"/>
</dbReference>
<proteinExistence type="predicted"/>